<dbReference type="InterPro" id="IPR036388">
    <property type="entry name" value="WH-like_DNA-bd_sf"/>
</dbReference>
<sequence length="70" mass="8013">ERVLFKELQKVLDVTPGNLDSHLKTLERAGCIKMKKVFADRPRTAVEITDKGAEETGKYLRMLKKLLDQV</sequence>
<comment type="caution">
    <text evidence="2">The sequence shown here is derived from an EMBL/GenBank/DDBJ whole genome shotgun (WGS) entry which is preliminary data.</text>
</comment>
<dbReference type="PANTHER" id="PTHR37318">
    <property type="entry name" value="BSL7504 PROTEIN"/>
    <property type="match status" value="1"/>
</dbReference>
<organism evidence="2 3">
    <name type="scientific">Thermococcus paralvinellae</name>
    <dbReference type="NCBI Taxonomy" id="582419"/>
    <lineage>
        <taxon>Archaea</taxon>
        <taxon>Methanobacteriati</taxon>
        <taxon>Methanobacteriota</taxon>
        <taxon>Thermococci</taxon>
        <taxon>Thermococcales</taxon>
        <taxon>Thermococcaceae</taxon>
        <taxon>Thermococcus</taxon>
    </lineage>
</organism>
<name>A0A832ZG88_9EURY</name>
<evidence type="ECO:0000313" key="2">
    <source>
        <dbReference type="EMBL" id="HIP89298.1"/>
    </source>
</evidence>
<dbReference type="Pfam" id="PF13601">
    <property type="entry name" value="HTH_34"/>
    <property type="match status" value="1"/>
</dbReference>
<feature type="domain" description="Winged helix DNA-binding" evidence="1">
    <location>
        <begin position="1"/>
        <end position="67"/>
    </location>
</feature>
<accession>A0A832ZG88</accession>
<dbReference type="AlphaFoldDB" id="A0A832ZG88"/>
<feature type="non-terminal residue" evidence="2">
    <location>
        <position position="1"/>
    </location>
</feature>
<dbReference type="InterPro" id="IPR027395">
    <property type="entry name" value="WH_DNA-bd_dom"/>
</dbReference>
<reference evidence="2" key="1">
    <citation type="journal article" date="2020" name="ISME J.">
        <title>Gammaproteobacteria mediating utilization of methyl-, sulfur- and petroleum organic compounds in deep ocean hydrothermal plumes.</title>
        <authorList>
            <person name="Zhou Z."/>
            <person name="Liu Y."/>
            <person name="Pan J."/>
            <person name="Cron B.R."/>
            <person name="Toner B.M."/>
            <person name="Anantharaman K."/>
            <person name="Breier J.A."/>
            <person name="Dick G.J."/>
            <person name="Li M."/>
        </authorList>
    </citation>
    <scope>NUCLEOTIDE SEQUENCE</scope>
    <source>
        <strain evidence="2">SZUA-1476</strain>
    </source>
</reference>
<dbReference type="EMBL" id="DQUR01000174">
    <property type="protein sequence ID" value="HIP89298.1"/>
    <property type="molecule type" value="Genomic_DNA"/>
</dbReference>
<evidence type="ECO:0000259" key="1">
    <source>
        <dbReference type="Pfam" id="PF13601"/>
    </source>
</evidence>
<dbReference type="InterPro" id="IPR036390">
    <property type="entry name" value="WH_DNA-bd_sf"/>
</dbReference>
<gene>
    <name evidence="2" type="ORF">EYH24_05075</name>
</gene>
<dbReference type="PANTHER" id="PTHR37318:SF1">
    <property type="entry name" value="BSL7504 PROTEIN"/>
    <property type="match status" value="1"/>
</dbReference>
<evidence type="ECO:0000313" key="3">
    <source>
        <dbReference type="Proteomes" id="UP000653692"/>
    </source>
</evidence>
<dbReference type="SUPFAM" id="SSF46785">
    <property type="entry name" value="Winged helix' DNA-binding domain"/>
    <property type="match status" value="1"/>
</dbReference>
<dbReference type="Gene3D" id="1.10.10.10">
    <property type="entry name" value="Winged helix-like DNA-binding domain superfamily/Winged helix DNA-binding domain"/>
    <property type="match status" value="1"/>
</dbReference>
<protein>
    <submittedName>
        <fullName evidence="2">Transcriptional regulator</fullName>
    </submittedName>
</protein>
<dbReference type="Proteomes" id="UP000653692">
    <property type="component" value="Unassembled WGS sequence"/>
</dbReference>
<proteinExistence type="predicted"/>